<evidence type="ECO:0000313" key="1">
    <source>
        <dbReference type="EMBL" id="WXB10002.1"/>
    </source>
</evidence>
<sequence length="114" mass="13334">MRVAEAHSLAYHQAVAERLRREPDLLSDVRIRVLTWLARQDRSRHYAEEWLRIVDAGLPAVLAVLEGPSWHDVDLRHASPFAGLLPPQDRWRIWRSIPHDPERDPGRIRADARR</sequence>
<reference evidence="1" key="1">
    <citation type="submission" date="2021-12" db="EMBL/GenBank/DDBJ databases">
        <title>Discovery of the Pendulisporaceae a myxobacterial family with distinct sporulation behavior and unique specialized metabolism.</title>
        <authorList>
            <person name="Garcia R."/>
            <person name="Popoff A."/>
            <person name="Bader C.D."/>
            <person name="Loehr J."/>
            <person name="Walesch S."/>
            <person name="Walt C."/>
            <person name="Boldt J."/>
            <person name="Bunk B."/>
            <person name="Haeckl F.J.F.P.J."/>
            <person name="Gunesch A.P."/>
            <person name="Birkelbach J."/>
            <person name="Nuebel U."/>
            <person name="Pietschmann T."/>
            <person name="Bach T."/>
            <person name="Mueller R."/>
        </authorList>
    </citation>
    <scope>NUCLEOTIDE SEQUENCE</scope>
    <source>
        <strain evidence="1">MSr11367</strain>
    </source>
</reference>
<dbReference type="EMBL" id="CP089983">
    <property type="protein sequence ID" value="WXB10002.1"/>
    <property type="molecule type" value="Genomic_DNA"/>
</dbReference>
<evidence type="ECO:0000313" key="2">
    <source>
        <dbReference type="Proteomes" id="UP001374803"/>
    </source>
</evidence>
<accession>A0ABZ2LMC1</accession>
<proteinExistence type="predicted"/>
<protein>
    <submittedName>
        <fullName evidence="1">Uncharacterized protein</fullName>
    </submittedName>
</protein>
<gene>
    <name evidence="1" type="ORF">LVJ94_22585</name>
</gene>
<dbReference type="RefSeq" id="WP_394839678.1">
    <property type="nucleotide sequence ID" value="NZ_CP089929.1"/>
</dbReference>
<keyword evidence="2" id="KW-1185">Reference proteome</keyword>
<dbReference type="Proteomes" id="UP001374803">
    <property type="component" value="Chromosome"/>
</dbReference>
<organism evidence="1 2">
    <name type="scientific">Pendulispora rubella</name>
    <dbReference type="NCBI Taxonomy" id="2741070"/>
    <lineage>
        <taxon>Bacteria</taxon>
        <taxon>Pseudomonadati</taxon>
        <taxon>Myxococcota</taxon>
        <taxon>Myxococcia</taxon>
        <taxon>Myxococcales</taxon>
        <taxon>Sorangiineae</taxon>
        <taxon>Pendulisporaceae</taxon>
        <taxon>Pendulispora</taxon>
    </lineage>
</organism>
<name>A0ABZ2LMC1_9BACT</name>